<dbReference type="AlphaFoldDB" id="W8GMB8"/>
<dbReference type="EMBL" id="CP006932">
    <property type="protein sequence ID" value="AHK22161.1"/>
    <property type="molecule type" value="Genomic_DNA"/>
</dbReference>
<feature type="transmembrane region" description="Helical" evidence="1">
    <location>
        <begin position="167"/>
        <end position="189"/>
    </location>
</feature>
<dbReference type="HOGENOM" id="CLU_965370_0_0_14"/>
<keyword evidence="4" id="KW-1185">Reference proteome</keyword>
<keyword evidence="1" id="KW-0472">Membrane</keyword>
<dbReference type="PANTHER" id="PTHR43404">
    <property type="entry name" value="LIPOPOLYSACCHARIDE CHOLINEPHOSPHOTRANSFERASE LICD"/>
    <property type="match status" value="1"/>
</dbReference>
<feature type="domain" description="LicD/FKTN/FKRP nucleotidyltransferase" evidence="2">
    <location>
        <begin position="28"/>
        <end position="140"/>
    </location>
</feature>
<keyword evidence="1" id="KW-0812">Transmembrane</keyword>
<reference evidence="3 4" key="1">
    <citation type="journal article" date="2014" name="Genome Biol. Evol.">
        <title>Phylogenomics of "Candidatus Hepatoplasma crinochetorum," a Lineage of Mollicutes Associated with Noninsect Arthropods.</title>
        <authorList>
            <person name="Leclercq S."/>
            <person name="Dittmer J."/>
            <person name="Bouchon D."/>
            <person name="Cordaux R."/>
        </authorList>
    </citation>
    <scope>NUCLEOTIDE SEQUENCE [LARGE SCALE GENOMIC DNA]</scope>
    <source>
        <strain evidence="3 4">Av</strain>
    </source>
</reference>
<name>W8GMB8_9MOLU</name>
<accession>W8GMB8</accession>
<evidence type="ECO:0000259" key="2">
    <source>
        <dbReference type="Pfam" id="PF04991"/>
    </source>
</evidence>
<proteinExistence type="predicted"/>
<dbReference type="STRING" id="1427984.X271_00044"/>
<dbReference type="InterPro" id="IPR052942">
    <property type="entry name" value="LPS_cholinephosphotransferase"/>
</dbReference>
<dbReference type="KEGG" id="hcr:X271_00044"/>
<dbReference type="OrthoDB" id="9786100at2"/>
<dbReference type="RefSeq" id="WP_025208462.1">
    <property type="nucleotide sequence ID" value="NZ_CP006932.1"/>
</dbReference>
<keyword evidence="1" id="KW-1133">Transmembrane helix</keyword>
<dbReference type="GO" id="GO:0009100">
    <property type="term" value="P:glycoprotein metabolic process"/>
    <property type="evidence" value="ECO:0007669"/>
    <property type="project" value="UniProtKB-ARBA"/>
</dbReference>
<organism evidence="3 4">
    <name type="scientific">Candidatus Hepatoplasma crinochetorum Av</name>
    <dbReference type="NCBI Taxonomy" id="1427984"/>
    <lineage>
        <taxon>Bacteria</taxon>
        <taxon>Bacillati</taxon>
        <taxon>Mycoplasmatota</taxon>
        <taxon>Mollicutes</taxon>
        <taxon>Candidatus Hepatoplasmataceae</taxon>
        <taxon>Candidatus Hepatoplasma</taxon>
    </lineage>
</organism>
<dbReference type="InterPro" id="IPR007074">
    <property type="entry name" value="LicD/FKTN/FKRP_NTP_transf"/>
</dbReference>
<evidence type="ECO:0000313" key="4">
    <source>
        <dbReference type="Proteomes" id="UP000019450"/>
    </source>
</evidence>
<evidence type="ECO:0000313" key="3">
    <source>
        <dbReference type="EMBL" id="AHK22161.1"/>
    </source>
</evidence>
<gene>
    <name evidence="3" type="ORF">X271_00044</name>
</gene>
<protein>
    <submittedName>
        <fullName evidence="3">LPS biosynthesis protein</fullName>
    </submittedName>
</protein>
<dbReference type="PANTHER" id="PTHR43404:SF2">
    <property type="entry name" value="LIPOPOLYSACCHARIDE CHOLINEPHOSPHOTRANSFERASE LICD"/>
    <property type="match status" value="1"/>
</dbReference>
<evidence type="ECO:0000256" key="1">
    <source>
        <dbReference type="SAM" id="Phobius"/>
    </source>
</evidence>
<dbReference type="eggNOG" id="COG3475">
    <property type="taxonomic scope" value="Bacteria"/>
</dbReference>
<dbReference type="Pfam" id="PF04991">
    <property type="entry name" value="LicD"/>
    <property type="match status" value="1"/>
</dbReference>
<dbReference type="Proteomes" id="UP000019450">
    <property type="component" value="Chromosome"/>
</dbReference>
<sequence>MKQITFEEFQKLNQEGFIKINKAIISLGIKWWAHSGTLIGVVRENGFLSWDDDIDMGMAIDDYLKYLEDLNKIAEENNYYFADRFKNIGMTVSRFIYKEKFIISYEGKKYVSSPFIDIMIAIPFKKENKLKFKIWEWQNKYFFLFSSLPPVLPKIDTRYGRVRKLHWYHQLGSVVGQILLFWTIPLFYLQNYWLKKKAKNKKKYKNLILFHSYTSRFFIYRKDQLIERKILNGKTKIYISKFYIKELNASFGKNWTKKPPIEKQIPHHIIYNPYNPKKEPKIYPHIVK</sequence>